<dbReference type="Proteomes" id="UP000064137">
    <property type="component" value="Chromosome"/>
</dbReference>
<protein>
    <recommendedName>
        <fullName evidence="8">VTT domain-containing protein</fullName>
    </recommendedName>
</protein>
<reference evidence="9 10" key="1">
    <citation type="submission" date="2016-01" db="EMBL/GenBank/DDBJ databases">
        <title>Annotation of Pseudomonas oryzihabitans USDA-ARS-USMARC-56511.</title>
        <authorList>
            <person name="Harhay G.P."/>
            <person name="Harhay D.M."/>
            <person name="Smith T.P.L."/>
            <person name="Bono J.L."/>
            <person name="Heaton M.P."/>
            <person name="Clawson M.L."/>
            <person name="Chitko-Mckown C.G."/>
            <person name="Capik S.F."/>
            <person name="DeDonder K.D."/>
            <person name="Apley M.D."/>
            <person name="Lubbers B.V."/>
            <person name="White B.J."/>
            <person name="Larson R.L."/>
        </authorList>
    </citation>
    <scope>NUCLEOTIDE SEQUENCE [LARGE SCALE GENOMIC DNA]</scope>
    <source>
        <strain evidence="9 10">USDA-ARS-USMARC-56511</strain>
    </source>
</reference>
<dbReference type="PANTHER" id="PTHR30353">
    <property type="entry name" value="INNER MEMBRANE PROTEIN DEDA-RELATED"/>
    <property type="match status" value="1"/>
</dbReference>
<evidence type="ECO:0000256" key="6">
    <source>
        <dbReference type="ARBA" id="ARBA00023136"/>
    </source>
</evidence>
<evidence type="ECO:0000256" key="3">
    <source>
        <dbReference type="ARBA" id="ARBA00022475"/>
    </source>
</evidence>
<dbReference type="AlphaFoldDB" id="A0A0U4WFM0"/>
<name>A0A0U4WFM0_9PSED</name>
<keyword evidence="6 7" id="KW-0472">Membrane</keyword>
<dbReference type="InterPro" id="IPR032816">
    <property type="entry name" value="VTT_dom"/>
</dbReference>
<evidence type="ECO:0000259" key="8">
    <source>
        <dbReference type="Pfam" id="PF09335"/>
    </source>
</evidence>
<gene>
    <name evidence="9" type="ORF">APT59_07080</name>
</gene>
<comment type="similarity">
    <text evidence="2 7">Belongs to the DedA family.</text>
</comment>
<evidence type="ECO:0000256" key="7">
    <source>
        <dbReference type="RuleBase" id="RU367016"/>
    </source>
</evidence>
<feature type="transmembrane region" description="Helical" evidence="7">
    <location>
        <begin position="60"/>
        <end position="85"/>
    </location>
</feature>
<keyword evidence="5 7" id="KW-1133">Transmembrane helix</keyword>
<dbReference type="RefSeq" id="WP_059314211.1">
    <property type="nucleotide sequence ID" value="NZ_CP013987.1"/>
</dbReference>
<keyword evidence="4 7" id="KW-0812">Transmembrane</keyword>
<evidence type="ECO:0000256" key="5">
    <source>
        <dbReference type="ARBA" id="ARBA00022989"/>
    </source>
</evidence>
<evidence type="ECO:0000256" key="1">
    <source>
        <dbReference type="ARBA" id="ARBA00004651"/>
    </source>
</evidence>
<dbReference type="PANTHER" id="PTHR30353:SF15">
    <property type="entry name" value="INNER MEMBRANE PROTEIN YABI"/>
    <property type="match status" value="1"/>
</dbReference>
<evidence type="ECO:0000256" key="4">
    <source>
        <dbReference type="ARBA" id="ARBA00022692"/>
    </source>
</evidence>
<evidence type="ECO:0000313" key="10">
    <source>
        <dbReference type="Proteomes" id="UP000064137"/>
    </source>
</evidence>
<keyword evidence="3 7" id="KW-1003">Cell membrane</keyword>
<evidence type="ECO:0000256" key="2">
    <source>
        <dbReference type="ARBA" id="ARBA00010792"/>
    </source>
</evidence>
<feature type="transmembrane region" description="Helical" evidence="7">
    <location>
        <begin position="21"/>
        <end position="48"/>
    </location>
</feature>
<organism evidence="9 10">
    <name type="scientific">Pseudomonas oryzihabitans</name>
    <dbReference type="NCBI Taxonomy" id="47885"/>
    <lineage>
        <taxon>Bacteria</taxon>
        <taxon>Pseudomonadati</taxon>
        <taxon>Pseudomonadota</taxon>
        <taxon>Gammaproteobacteria</taxon>
        <taxon>Pseudomonadales</taxon>
        <taxon>Pseudomonadaceae</taxon>
        <taxon>Pseudomonas</taxon>
    </lineage>
</organism>
<feature type="transmembrane region" description="Helical" evidence="7">
    <location>
        <begin position="180"/>
        <end position="198"/>
    </location>
</feature>
<comment type="subcellular location">
    <subcellularLocation>
        <location evidence="1 7">Cell membrane</location>
        <topology evidence="1 7">Multi-pass membrane protein</topology>
    </subcellularLocation>
</comment>
<feature type="transmembrane region" description="Helical" evidence="7">
    <location>
        <begin position="106"/>
        <end position="125"/>
    </location>
</feature>
<accession>A0A0U4WFM0</accession>
<dbReference type="OrthoDB" id="9780918at2"/>
<proteinExistence type="inferred from homology"/>
<sequence length="205" mass="22089">MESLTQSLLGFIETHQAWAPLIVGLLAFGESLVLLGVFIPATALMLVVGGLAGSGVLSPVPLVLAAIVGAILGDICSYIIGRWLGPSIVHRPPFRRYRKQVAKTRLFFRRYGFFAVFGGRFLTMIRNTVPLVAGMMAMNQLRFQSANVLSAIVWAPLMMSPGYLAAKGAHQFSFAGNEPLWIGAAVVALLGAGGVLFFKQRLKRA</sequence>
<dbReference type="EMBL" id="CP013987">
    <property type="protein sequence ID" value="ALZ83986.1"/>
    <property type="molecule type" value="Genomic_DNA"/>
</dbReference>
<dbReference type="KEGG" id="por:APT59_07080"/>
<feature type="domain" description="VTT" evidence="8">
    <location>
        <begin position="39"/>
        <end position="163"/>
    </location>
</feature>
<dbReference type="GO" id="GO:0005886">
    <property type="term" value="C:plasma membrane"/>
    <property type="evidence" value="ECO:0007669"/>
    <property type="project" value="UniProtKB-SubCell"/>
</dbReference>
<dbReference type="InterPro" id="IPR032818">
    <property type="entry name" value="DedA-like"/>
</dbReference>
<evidence type="ECO:0000313" key="9">
    <source>
        <dbReference type="EMBL" id="ALZ83986.1"/>
    </source>
</evidence>
<dbReference type="Pfam" id="PF09335">
    <property type="entry name" value="VTT_dom"/>
    <property type="match status" value="1"/>
</dbReference>